<accession>A0ABU5QPN0</accession>
<protein>
    <recommendedName>
        <fullName evidence="4">Lipoprotein</fullName>
    </recommendedName>
</protein>
<evidence type="ECO:0000313" key="2">
    <source>
        <dbReference type="EMBL" id="MEA5258730.1"/>
    </source>
</evidence>
<dbReference type="EMBL" id="JAYFUL010000020">
    <property type="protein sequence ID" value="MEA5258730.1"/>
    <property type="molecule type" value="Genomic_DNA"/>
</dbReference>
<evidence type="ECO:0000313" key="3">
    <source>
        <dbReference type="Proteomes" id="UP001304671"/>
    </source>
</evidence>
<feature type="chain" id="PRO_5047376911" description="Lipoprotein" evidence="1">
    <location>
        <begin position="22"/>
        <end position="182"/>
    </location>
</feature>
<feature type="signal peptide" evidence="1">
    <location>
        <begin position="1"/>
        <end position="21"/>
    </location>
</feature>
<evidence type="ECO:0008006" key="4">
    <source>
        <dbReference type="Google" id="ProtNLM"/>
    </source>
</evidence>
<dbReference type="PROSITE" id="PS51257">
    <property type="entry name" value="PROKAR_LIPOPROTEIN"/>
    <property type="match status" value="1"/>
</dbReference>
<sequence>MKTKNLLIATVLCAITMTACTKSENNTIKESTVPLSDLLTPKDSAIADIDSYDSLCRKKLVDVSVRAYTIRSQELLVAMGLDSALLSKATYKNIRVYLAYQPKSQKESKGSFKLYVVPVVGANLNVTPAIGGEDVMLDKNGHGIKPRDLASYPNGDQYMLDLNTPCPNTCATNEDLLTKKKL</sequence>
<comment type="caution">
    <text evidence="2">The sequence shown here is derived from an EMBL/GenBank/DDBJ whole genome shotgun (WGS) entry which is preliminary data.</text>
</comment>
<organism evidence="2 3">
    <name type="scientific">Arcicella aquatica</name>
    <dbReference type="NCBI Taxonomy" id="217141"/>
    <lineage>
        <taxon>Bacteria</taxon>
        <taxon>Pseudomonadati</taxon>
        <taxon>Bacteroidota</taxon>
        <taxon>Cytophagia</taxon>
        <taxon>Cytophagales</taxon>
        <taxon>Flectobacillaceae</taxon>
        <taxon>Arcicella</taxon>
    </lineage>
</organism>
<name>A0ABU5QPN0_9BACT</name>
<keyword evidence="1" id="KW-0732">Signal</keyword>
<dbReference type="Proteomes" id="UP001304671">
    <property type="component" value="Unassembled WGS sequence"/>
</dbReference>
<gene>
    <name evidence="2" type="ORF">VB264_13115</name>
</gene>
<reference evidence="2 3" key="1">
    <citation type="submission" date="2023-12" db="EMBL/GenBank/DDBJ databases">
        <title>Novel species of the genus Arcicella isolated from rivers.</title>
        <authorList>
            <person name="Lu H."/>
        </authorList>
    </citation>
    <scope>NUCLEOTIDE SEQUENCE [LARGE SCALE GENOMIC DNA]</scope>
    <source>
        <strain evidence="2 3">LMG 21963</strain>
    </source>
</reference>
<keyword evidence="3" id="KW-1185">Reference proteome</keyword>
<proteinExistence type="predicted"/>
<evidence type="ECO:0000256" key="1">
    <source>
        <dbReference type="SAM" id="SignalP"/>
    </source>
</evidence>
<dbReference type="RefSeq" id="WP_323250033.1">
    <property type="nucleotide sequence ID" value="NZ_JAYFUL010000020.1"/>
</dbReference>